<keyword evidence="1" id="KW-0812">Transmembrane</keyword>
<evidence type="ECO:0000313" key="3">
    <source>
        <dbReference type="Proteomes" id="UP000183120"/>
    </source>
</evidence>
<keyword evidence="1" id="KW-1133">Transmembrane helix</keyword>
<name>A0A1J4TNU0_9BACT</name>
<feature type="transmembrane region" description="Helical" evidence="1">
    <location>
        <begin position="293"/>
        <end position="312"/>
    </location>
</feature>
<evidence type="ECO:0000313" key="2">
    <source>
        <dbReference type="EMBL" id="OIO12945.1"/>
    </source>
</evidence>
<evidence type="ECO:0000256" key="1">
    <source>
        <dbReference type="SAM" id="Phobius"/>
    </source>
</evidence>
<dbReference type="Proteomes" id="UP000183120">
    <property type="component" value="Unassembled WGS sequence"/>
</dbReference>
<gene>
    <name evidence="2" type="ORF">AUJ73_04620</name>
</gene>
<protein>
    <recommendedName>
        <fullName evidence="4">DUF916 domain-containing protein</fullName>
    </recommendedName>
</protein>
<keyword evidence="1" id="KW-0472">Membrane</keyword>
<sequence length="318" mass="35435">MIYKNTGLSSFFSFKTGLLPLVFPLFFFFLLTSTKGAIAQTMSLSISPPLLEVIIKPGKSITQVYKVVNSGDPIILTPKLVELDENGIKSNPDFKRDEWISLINQDVSFDTPLLLNTGAEKQYILRVNPPKDLEEKDYYRILLFSSTPNPPANISQSAIRQNIGSILLISVTSTGMLNRSAQITKFDLPKILDSFDALNAIIEIKNTGASFFRPIGQINLTGPIGKASFDIAPNILLSGQKRILFEKNLTPFSLENKTLNLPGFFLGKYQLEVKFTLDEGNIVVSGSKVFYALPWKIACVILLVLVMTILIIKKRRKK</sequence>
<dbReference type="EMBL" id="MNUY01000074">
    <property type="protein sequence ID" value="OIO12945.1"/>
    <property type="molecule type" value="Genomic_DNA"/>
</dbReference>
<evidence type="ECO:0008006" key="4">
    <source>
        <dbReference type="Google" id="ProtNLM"/>
    </source>
</evidence>
<comment type="caution">
    <text evidence="2">The sequence shown here is derived from an EMBL/GenBank/DDBJ whole genome shotgun (WGS) entry which is preliminary data.</text>
</comment>
<organism evidence="2 3">
    <name type="scientific">Candidatus Gottesmanbacteria bacterium CG1_02_37_22</name>
    <dbReference type="NCBI Taxonomy" id="1805209"/>
    <lineage>
        <taxon>Bacteria</taxon>
        <taxon>Candidatus Gottesmaniibacteriota</taxon>
    </lineage>
</organism>
<dbReference type="AlphaFoldDB" id="A0A1J4TNU0"/>
<accession>A0A1J4TNU0</accession>
<reference evidence="2 3" key="1">
    <citation type="journal article" date="2016" name="Environ. Microbiol.">
        <title>Genomic resolution of a cold subsurface aquifer community provides metabolic insights for novel microbes adapted to high CO concentrations.</title>
        <authorList>
            <person name="Probst A.J."/>
            <person name="Castelle C.J."/>
            <person name="Singh A."/>
            <person name="Brown C.T."/>
            <person name="Anantharaman K."/>
            <person name="Sharon I."/>
            <person name="Hug L.A."/>
            <person name="Burstein D."/>
            <person name="Emerson J.B."/>
            <person name="Thomas B.C."/>
            <person name="Banfield J.F."/>
        </authorList>
    </citation>
    <scope>NUCLEOTIDE SEQUENCE [LARGE SCALE GENOMIC DNA]</scope>
    <source>
        <strain evidence="2">CG1_02_37_22</strain>
    </source>
</reference>
<proteinExistence type="predicted"/>
<dbReference type="STRING" id="1805209.AUJ73_04620"/>